<dbReference type="InterPro" id="IPR011962">
    <property type="entry name" value="dCTP_deaminase"/>
</dbReference>
<gene>
    <name evidence="1" type="ORF">BJI69_19955</name>
</gene>
<dbReference type="GO" id="GO:0008829">
    <property type="term" value="F:dCTP deaminase activity"/>
    <property type="evidence" value="ECO:0007669"/>
    <property type="project" value="InterPro"/>
</dbReference>
<dbReference type="PATRIC" id="fig|1440763.5.peg.1634"/>
<dbReference type="GO" id="GO:0006229">
    <property type="term" value="P:dUTP biosynthetic process"/>
    <property type="evidence" value="ECO:0007669"/>
    <property type="project" value="InterPro"/>
</dbReference>
<dbReference type="KEGG" id="lrz:BJI69_19955"/>
<dbReference type="Gene3D" id="2.70.40.10">
    <property type="match status" value="1"/>
</dbReference>
<dbReference type="CDD" id="cd07557">
    <property type="entry name" value="trimeric_dUTPase"/>
    <property type="match status" value="1"/>
</dbReference>
<dbReference type="Proteomes" id="UP000182987">
    <property type="component" value="Chromosome"/>
</dbReference>
<evidence type="ECO:0000313" key="2">
    <source>
        <dbReference type="Proteomes" id="UP000182987"/>
    </source>
</evidence>
<dbReference type="RefSeq" id="WP_046967429.1">
    <property type="nucleotide sequence ID" value="NZ_CP017480.1"/>
</dbReference>
<dbReference type="STRING" id="1440763.BJI69_19955"/>
<reference evidence="2" key="1">
    <citation type="submission" date="2016-09" db="EMBL/GenBank/DDBJ databases">
        <authorList>
            <person name="Lysoe E."/>
        </authorList>
    </citation>
    <scope>NUCLEOTIDE SEQUENCE [LARGE SCALE GENOMIC DNA]</scope>
    <source>
        <strain evidence="2">LJ96T</strain>
    </source>
</reference>
<evidence type="ECO:0000313" key="1">
    <source>
        <dbReference type="EMBL" id="APG05952.1"/>
    </source>
</evidence>
<dbReference type="PANTHER" id="PTHR42680">
    <property type="entry name" value="DCTP DEAMINASE"/>
    <property type="match status" value="1"/>
</dbReference>
<name>A0A0G9HBB3_9GAMM</name>
<dbReference type="OrthoDB" id="9780956at2"/>
<dbReference type="SUPFAM" id="SSF51283">
    <property type="entry name" value="dUTPase-like"/>
    <property type="match status" value="1"/>
</dbReference>
<dbReference type="Pfam" id="PF22769">
    <property type="entry name" value="DCD"/>
    <property type="match status" value="1"/>
</dbReference>
<dbReference type="InterPro" id="IPR033704">
    <property type="entry name" value="dUTPase_trimeric"/>
</dbReference>
<organism evidence="1 2">
    <name type="scientific">Luteibacter rhizovicinus DSM 16549</name>
    <dbReference type="NCBI Taxonomy" id="1440763"/>
    <lineage>
        <taxon>Bacteria</taxon>
        <taxon>Pseudomonadati</taxon>
        <taxon>Pseudomonadota</taxon>
        <taxon>Gammaproteobacteria</taxon>
        <taxon>Lysobacterales</taxon>
        <taxon>Rhodanobacteraceae</taxon>
        <taxon>Luteibacter</taxon>
    </lineage>
</organism>
<dbReference type="GO" id="GO:0015949">
    <property type="term" value="P:nucleobase-containing small molecule interconversion"/>
    <property type="evidence" value="ECO:0007669"/>
    <property type="project" value="TreeGrafter"/>
</dbReference>
<protein>
    <submittedName>
        <fullName evidence="1">Deoxycytidine deaminase</fullName>
    </submittedName>
</protein>
<dbReference type="InterPro" id="IPR036157">
    <property type="entry name" value="dUTPase-like_sf"/>
</dbReference>
<accession>A0A0G9HBB3</accession>
<dbReference type="AlphaFoldDB" id="A0A0G9HBB3"/>
<dbReference type="EMBL" id="CP017480">
    <property type="protein sequence ID" value="APG05952.1"/>
    <property type="molecule type" value="Genomic_DNA"/>
</dbReference>
<dbReference type="PANTHER" id="PTHR42680:SF3">
    <property type="entry name" value="DCTP DEAMINASE"/>
    <property type="match status" value="1"/>
</dbReference>
<proteinExistence type="predicted"/>
<sequence>MILTGSKIREEVLAGNIIIDPYTPRQLNPNSYNYRLGDRLTFREDGGAYVTTMLPEDGYILSPHRTYLGHTHETLGSERYAMSLIGRSSTGRLGLFLQVSADLGHTGSIHKWTLEIVAARPIIIYPGMVIGQISFWANLGEVSPYNSGYSAYSLPEISKLEKDR</sequence>
<keyword evidence="2" id="KW-1185">Reference proteome</keyword>